<dbReference type="Proteomes" id="UP000724874">
    <property type="component" value="Unassembled WGS sequence"/>
</dbReference>
<feature type="active site" description="Proton donor" evidence="4">
    <location>
        <position position="51"/>
    </location>
</feature>
<keyword evidence="9" id="KW-1185">Reference proteome</keyword>
<dbReference type="PRINTS" id="PR00069">
    <property type="entry name" value="ALDKETRDTASE"/>
</dbReference>
<dbReference type="Pfam" id="PF00248">
    <property type="entry name" value="Aldo_ket_red"/>
    <property type="match status" value="1"/>
</dbReference>
<gene>
    <name evidence="8" type="ORF">CPB84DRAFT_1787775</name>
</gene>
<evidence type="ECO:0000313" key="8">
    <source>
        <dbReference type="EMBL" id="KAF8886249.1"/>
    </source>
</evidence>
<dbReference type="SUPFAM" id="SSF51430">
    <property type="entry name" value="NAD(P)-linked oxidoreductase"/>
    <property type="match status" value="1"/>
</dbReference>
<evidence type="ECO:0000313" key="9">
    <source>
        <dbReference type="Proteomes" id="UP000724874"/>
    </source>
</evidence>
<dbReference type="PANTHER" id="PTHR43827">
    <property type="entry name" value="2,5-DIKETO-D-GLUCONIC ACID REDUCTASE"/>
    <property type="match status" value="1"/>
</dbReference>
<sequence>MPFPDIELNDGNKIPSIAFGTGTAQRSKDVHKFIEQAIDTGFSHIDTAQIYENEKFVGVALRNSGLARNEIFVTSKYGDPRTSAKEAIHTSLEDLGLKQLDLYLIHFPQSIGKLLKTAKIKPVVNQIQLHPYNITENAALLKYHAEHGIITEAYSSLIPITSYPGGPVDAPLQAAATRLGITPTQVIFLWVRAKGAVVVTTSSNKQHLEEYLSVGDFTGSTGNGYLGRVGVFNMGINGVWLLP</sequence>
<dbReference type="GO" id="GO:0016616">
    <property type="term" value="F:oxidoreductase activity, acting on the CH-OH group of donors, NAD or NADP as acceptor"/>
    <property type="evidence" value="ECO:0007669"/>
    <property type="project" value="UniProtKB-ARBA"/>
</dbReference>
<dbReference type="Gene3D" id="3.20.20.100">
    <property type="entry name" value="NADP-dependent oxidoreductase domain"/>
    <property type="match status" value="2"/>
</dbReference>
<dbReference type="InterPro" id="IPR020471">
    <property type="entry name" value="AKR"/>
</dbReference>
<feature type="binding site" evidence="5">
    <location>
        <position position="106"/>
    </location>
    <ligand>
        <name>substrate</name>
    </ligand>
</feature>
<dbReference type="OrthoDB" id="416253at2759"/>
<comment type="similarity">
    <text evidence="1">Belongs to the aldo/keto reductase family.</text>
</comment>
<comment type="caution">
    <text evidence="8">The sequence shown here is derived from an EMBL/GenBank/DDBJ whole genome shotgun (WGS) entry which is preliminary data.</text>
</comment>
<dbReference type="PANTHER" id="PTHR43827:SF3">
    <property type="entry name" value="NADP-DEPENDENT OXIDOREDUCTASE DOMAIN-CONTAINING PROTEIN"/>
    <property type="match status" value="1"/>
</dbReference>
<keyword evidence="3" id="KW-0560">Oxidoreductase</keyword>
<evidence type="ECO:0000256" key="3">
    <source>
        <dbReference type="ARBA" id="ARBA00023002"/>
    </source>
</evidence>
<evidence type="ECO:0000256" key="4">
    <source>
        <dbReference type="PIRSR" id="PIRSR000097-1"/>
    </source>
</evidence>
<name>A0A9P5NEU8_GYMJU</name>
<organism evidence="8 9">
    <name type="scientific">Gymnopilus junonius</name>
    <name type="common">Spectacular rustgill mushroom</name>
    <name type="synonym">Gymnopilus spectabilis subsp. junonius</name>
    <dbReference type="NCBI Taxonomy" id="109634"/>
    <lineage>
        <taxon>Eukaryota</taxon>
        <taxon>Fungi</taxon>
        <taxon>Dikarya</taxon>
        <taxon>Basidiomycota</taxon>
        <taxon>Agaricomycotina</taxon>
        <taxon>Agaricomycetes</taxon>
        <taxon>Agaricomycetidae</taxon>
        <taxon>Agaricales</taxon>
        <taxon>Agaricineae</taxon>
        <taxon>Hymenogastraceae</taxon>
        <taxon>Gymnopilus</taxon>
    </lineage>
</organism>
<evidence type="ECO:0000259" key="7">
    <source>
        <dbReference type="Pfam" id="PF00248"/>
    </source>
</evidence>
<dbReference type="AlphaFoldDB" id="A0A9P5NEU8"/>
<proteinExistence type="inferred from homology"/>
<keyword evidence="2" id="KW-0521">NADP</keyword>
<evidence type="ECO:0000256" key="6">
    <source>
        <dbReference type="PIRSR" id="PIRSR000097-3"/>
    </source>
</evidence>
<evidence type="ECO:0000256" key="5">
    <source>
        <dbReference type="PIRSR" id="PIRSR000097-2"/>
    </source>
</evidence>
<feature type="domain" description="NADP-dependent oxidoreductase" evidence="7">
    <location>
        <begin position="18"/>
        <end position="109"/>
    </location>
</feature>
<evidence type="ECO:0000256" key="2">
    <source>
        <dbReference type="ARBA" id="ARBA00022857"/>
    </source>
</evidence>
<protein>
    <submittedName>
        <fullName evidence="8">NADP-dependent oxidoreductase domain-containing protein</fullName>
    </submittedName>
</protein>
<dbReference type="InterPro" id="IPR023210">
    <property type="entry name" value="NADP_OxRdtase_dom"/>
</dbReference>
<accession>A0A9P5NEU8</accession>
<dbReference type="InterPro" id="IPR036812">
    <property type="entry name" value="NAD(P)_OxRdtase_dom_sf"/>
</dbReference>
<evidence type="ECO:0000256" key="1">
    <source>
        <dbReference type="ARBA" id="ARBA00007905"/>
    </source>
</evidence>
<feature type="site" description="Lowers pKa of active site Tyr" evidence="6">
    <location>
        <position position="76"/>
    </location>
</feature>
<dbReference type="EMBL" id="JADNYJ010000097">
    <property type="protein sequence ID" value="KAF8886249.1"/>
    <property type="molecule type" value="Genomic_DNA"/>
</dbReference>
<dbReference type="PIRSF" id="PIRSF000097">
    <property type="entry name" value="AKR"/>
    <property type="match status" value="1"/>
</dbReference>
<reference evidence="8" key="1">
    <citation type="submission" date="2020-11" db="EMBL/GenBank/DDBJ databases">
        <authorList>
            <consortium name="DOE Joint Genome Institute"/>
            <person name="Ahrendt S."/>
            <person name="Riley R."/>
            <person name="Andreopoulos W."/>
            <person name="LaButti K."/>
            <person name="Pangilinan J."/>
            <person name="Ruiz-duenas F.J."/>
            <person name="Barrasa J.M."/>
            <person name="Sanchez-Garcia M."/>
            <person name="Camarero S."/>
            <person name="Miyauchi S."/>
            <person name="Serrano A."/>
            <person name="Linde D."/>
            <person name="Babiker R."/>
            <person name="Drula E."/>
            <person name="Ayuso-Fernandez I."/>
            <person name="Pacheco R."/>
            <person name="Padilla G."/>
            <person name="Ferreira P."/>
            <person name="Barriuso J."/>
            <person name="Kellner H."/>
            <person name="Castanera R."/>
            <person name="Alfaro M."/>
            <person name="Ramirez L."/>
            <person name="Pisabarro A.G."/>
            <person name="Kuo A."/>
            <person name="Tritt A."/>
            <person name="Lipzen A."/>
            <person name="He G."/>
            <person name="Yan M."/>
            <person name="Ng V."/>
            <person name="Cullen D."/>
            <person name="Martin F."/>
            <person name="Rosso M.-N."/>
            <person name="Henrissat B."/>
            <person name="Hibbett D."/>
            <person name="Martinez A.T."/>
            <person name="Grigoriev I.V."/>
        </authorList>
    </citation>
    <scope>NUCLEOTIDE SEQUENCE</scope>
    <source>
        <strain evidence="8">AH 44721</strain>
    </source>
</reference>